<feature type="domain" description="Phosphatidic acid phosphatase type 2/haloperoxidase" evidence="12">
    <location>
        <begin position="59"/>
        <end position="178"/>
    </location>
</feature>
<dbReference type="GO" id="GO:0047874">
    <property type="term" value="F:dolichyldiphosphatase activity"/>
    <property type="evidence" value="ECO:0007669"/>
    <property type="project" value="UniProtKB-UniRule"/>
</dbReference>
<evidence type="ECO:0000256" key="6">
    <source>
        <dbReference type="ARBA" id="ARBA00022824"/>
    </source>
</evidence>
<reference evidence="13" key="1">
    <citation type="journal article" date="2016" name="Gigascience">
        <title>De novo construction of an expanded transcriptome assembly for the western tarnished plant bug, Lygus hesperus.</title>
        <authorList>
            <person name="Tassone E.E."/>
            <person name="Geib S.M."/>
            <person name="Hall B."/>
            <person name="Fabrick J.A."/>
            <person name="Brent C.S."/>
            <person name="Hull J.J."/>
        </authorList>
    </citation>
    <scope>NUCLEOTIDE SEQUENCE</scope>
</reference>
<feature type="transmembrane region" description="Helical" evidence="11">
    <location>
        <begin position="60"/>
        <end position="80"/>
    </location>
</feature>
<comment type="subcellular location">
    <subcellularLocation>
        <location evidence="1 11">Endoplasmic reticulum membrane</location>
        <topology evidence="1 11">Multi-pass membrane protein</topology>
    </subcellularLocation>
</comment>
<dbReference type="CDD" id="cd03382">
    <property type="entry name" value="PAP2_dolichyldiphosphatase"/>
    <property type="match status" value="1"/>
</dbReference>
<feature type="transmembrane region" description="Helical" evidence="11">
    <location>
        <begin position="32"/>
        <end position="53"/>
    </location>
</feature>
<keyword evidence="7 11" id="KW-1133">Transmembrane helix</keyword>
<dbReference type="InterPro" id="IPR039667">
    <property type="entry name" value="Dolichyldiphosphatase_PAP2"/>
</dbReference>
<comment type="pathway">
    <text evidence="2 11">Protein modification; protein glycosylation.</text>
</comment>
<feature type="transmembrane region" description="Helical" evidence="11">
    <location>
        <begin position="175"/>
        <end position="194"/>
    </location>
</feature>
<evidence type="ECO:0000256" key="4">
    <source>
        <dbReference type="ARBA" id="ARBA00022692"/>
    </source>
</evidence>
<evidence type="ECO:0000259" key="12">
    <source>
        <dbReference type="SMART" id="SM00014"/>
    </source>
</evidence>
<evidence type="ECO:0000256" key="2">
    <source>
        <dbReference type="ARBA" id="ARBA00004922"/>
    </source>
</evidence>
<organism evidence="13">
    <name type="scientific">Lygus hesperus</name>
    <name type="common">Western plant bug</name>
    <dbReference type="NCBI Taxonomy" id="30085"/>
    <lineage>
        <taxon>Eukaryota</taxon>
        <taxon>Metazoa</taxon>
        <taxon>Ecdysozoa</taxon>
        <taxon>Arthropoda</taxon>
        <taxon>Hexapoda</taxon>
        <taxon>Insecta</taxon>
        <taxon>Pterygota</taxon>
        <taxon>Neoptera</taxon>
        <taxon>Paraneoptera</taxon>
        <taxon>Hemiptera</taxon>
        <taxon>Heteroptera</taxon>
        <taxon>Panheteroptera</taxon>
        <taxon>Cimicomorpha</taxon>
        <taxon>Miridae</taxon>
        <taxon>Mirini</taxon>
        <taxon>Lygus</taxon>
    </lineage>
</organism>
<evidence type="ECO:0000256" key="5">
    <source>
        <dbReference type="ARBA" id="ARBA00022801"/>
    </source>
</evidence>
<dbReference type="GO" id="GO:0008610">
    <property type="term" value="P:lipid biosynthetic process"/>
    <property type="evidence" value="ECO:0007669"/>
    <property type="project" value="TreeGrafter"/>
</dbReference>
<dbReference type="UniPathway" id="UPA00378"/>
<comment type="similarity">
    <text evidence="3 11">Belongs to the dolichyldiphosphatase family.</text>
</comment>
<sequence length="237" mass="27265">MASDDIRTPEVEWVPLKSAFVEYPKGDMVGRVLAYTCLSPIAIISGFVTLILFRRDLHTLVFFIGCIGNEIMNVVLKEIIAEPRPDARSTGLIDFGMPSGHAQFLWFFAVYVAYFVFVRLHQINNNTTLDYFWKTIIVAGSFLNAFLSSFGRIYLQYHTWQQVLCGAALGSFNGTIWFALVHFAFTPYFPYVASWKISEFMLLRDTTLIPNVLWFEYTNAMRESRMRGRKLVSMKSQ</sequence>
<gene>
    <name evidence="13" type="primary">DOLPP1</name>
    <name evidence="13" type="ORF">g.58607</name>
</gene>
<dbReference type="InterPro" id="IPR000326">
    <property type="entry name" value="PAP2/HPO"/>
</dbReference>
<keyword evidence="5 11" id="KW-0378">Hydrolase</keyword>
<dbReference type="EC" id="3.6.1.43" evidence="11"/>
<dbReference type="SUPFAM" id="SSF48317">
    <property type="entry name" value="Acid phosphatase/Vanadium-dependent haloperoxidase"/>
    <property type="match status" value="1"/>
</dbReference>
<proteinExistence type="inferred from homology"/>
<dbReference type="GO" id="GO:0006487">
    <property type="term" value="P:protein N-linked glycosylation"/>
    <property type="evidence" value="ECO:0007669"/>
    <property type="project" value="UniProtKB-UniRule"/>
</dbReference>
<dbReference type="Pfam" id="PF01569">
    <property type="entry name" value="PAP2"/>
    <property type="match status" value="1"/>
</dbReference>
<dbReference type="FunFam" id="1.20.144.10:FF:000003">
    <property type="entry name" value="Dolichyldiphosphatase 1"/>
    <property type="match status" value="1"/>
</dbReference>
<protein>
    <recommendedName>
        <fullName evidence="11">Dolichyldiphosphatase</fullName>
        <ecNumber evidence="11">3.6.1.43</ecNumber>
    </recommendedName>
</protein>
<dbReference type="InterPro" id="IPR036938">
    <property type="entry name" value="PAP2/HPO_sf"/>
</dbReference>
<name>A0A146LGN3_LYGHE</name>
<feature type="transmembrane region" description="Helical" evidence="11">
    <location>
        <begin position="100"/>
        <end position="120"/>
    </location>
</feature>
<keyword evidence="6 11" id="KW-0256">Endoplasmic reticulum</keyword>
<evidence type="ECO:0000256" key="3">
    <source>
        <dbReference type="ARBA" id="ARBA00005518"/>
    </source>
</evidence>
<evidence type="ECO:0000256" key="11">
    <source>
        <dbReference type="RuleBase" id="RU367078"/>
    </source>
</evidence>
<dbReference type="GO" id="GO:0005789">
    <property type="term" value="C:endoplasmic reticulum membrane"/>
    <property type="evidence" value="ECO:0007669"/>
    <property type="project" value="UniProtKB-SubCell"/>
</dbReference>
<comment type="function">
    <text evidence="9 11">Required for efficient N-glycosylation. Necessary for maintaining optimal levels of dolichol-linked oligosaccharides. Hydrolyzes dolichyl pyrophosphate at a very high rate and dolichyl monophosphate at a much lower rate. Does not act on phosphatidate.</text>
</comment>
<feature type="transmembrane region" description="Helical" evidence="11">
    <location>
        <begin position="132"/>
        <end position="155"/>
    </location>
</feature>
<dbReference type="EMBL" id="GDHC01011305">
    <property type="protein sequence ID" value="JAQ07324.1"/>
    <property type="molecule type" value="Transcribed_RNA"/>
</dbReference>
<evidence type="ECO:0000256" key="8">
    <source>
        <dbReference type="ARBA" id="ARBA00023136"/>
    </source>
</evidence>
<evidence type="ECO:0000256" key="9">
    <source>
        <dbReference type="ARBA" id="ARBA00024907"/>
    </source>
</evidence>
<accession>A0A146LGN3</accession>
<dbReference type="Gene3D" id="1.20.144.10">
    <property type="entry name" value="Phosphatidic acid phosphatase type 2/haloperoxidase"/>
    <property type="match status" value="1"/>
</dbReference>
<dbReference type="SMART" id="SM00014">
    <property type="entry name" value="acidPPc"/>
    <property type="match status" value="1"/>
</dbReference>
<evidence type="ECO:0000256" key="10">
    <source>
        <dbReference type="ARBA" id="ARBA00047349"/>
    </source>
</evidence>
<evidence type="ECO:0000313" key="13">
    <source>
        <dbReference type="EMBL" id="JAQ07324.1"/>
    </source>
</evidence>
<dbReference type="AlphaFoldDB" id="A0A146LGN3"/>
<keyword evidence="4 11" id="KW-0812">Transmembrane</keyword>
<evidence type="ECO:0000256" key="1">
    <source>
        <dbReference type="ARBA" id="ARBA00004477"/>
    </source>
</evidence>
<evidence type="ECO:0000256" key="7">
    <source>
        <dbReference type="ARBA" id="ARBA00022989"/>
    </source>
</evidence>
<keyword evidence="8 11" id="KW-0472">Membrane</keyword>
<dbReference type="PANTHER" id="PTHR11247">
    <property type="entry name" value="PALMITOYL-PROTEIN THIOESTERASE/DOLICHYLDIPHOSPHATASE 1"/>
    <property type="match status" value="1"/>
</dbReference>
<dbReference type="PANTHER" id="PTHR11247:SF1">
    <property type="entry name" value="DOLICHYLDIPHOSPHATASE 1"/>
    <property type="match status" value="1"/>
</dbReference>
<comment type="catalytic activity">
    <reaction evidence="10 11">
        <text>a di-trans,poly-cis-dolichyl diphosphate + H2O = a di-trans,poly-cis-dolichyl phosphate + phosphate + H(+)</text>
        <dbReference type="Rhea" id="RHEA:14385"/>
        <dbReference type="Rhea" id="RHEA-COMP:19498"/>
        <dbReference type="Rhea" id="RHEA-COMP:19506"/>
        <dbReference type="ChEBI" id="CHEBI:15377"/>
        <dbReference type="ChEBI" id="CHEBI:15378"/>
        <dbReference type="ChEBI" id="CHEBI:43474"/>
        <dbReference type="ChEBI" id="CHEBI:57497"/>
        <dbReference type="ChEBI" id="CHEBI:57683"/>
        <dbReference type="EC" id="3.6.1.43"/>
    </reaction>
</comment>